<feature type="domain" description="DUF1585" evidence="2">
    <location>
        <begin position="803"/>
        <end position="876"/>
    </location>
</feature>
<keyword evidence="1" id="KW-0732">Signal</keyword>
<evidence type="ECO:0000259" key="2">
    <source>
        <dbReference type="Pfam" id="PF07624"/>
    </source>
</evidence>
<dbReference type="Pfam" id="PF07627">
    <property type="entry name" value="PSCyt3"/>
    <property type="match status" value="1"/>
</dbReference>
<feature type="signal peptide" evidence="1">
    <location>
        <begin position="1"/>
        <end position="21"/>
    </location>
</feature>
<reference evidence="8 9" key="1">
    <citation type="submission" date="2018-06" db="EMBL/GenBank/DDBJ databases">
        <title>Genomic Encyclopedia of Type Strains, Phase IV (KMG-IV): sequencing the most valuable type-strain genomes for metagenomic binning, comparative biology and taxonomic classification.</title>
        <authorList>
            <person name="Goeker M."/>
        </authorList>
    </citation>
    <scope>NUCLEOTIDE SEQUENCE [LARGE SCALE GENOMIC DNA]</scope>
    <source>
        <strain evidence="8 9">DSM 25532</strain>
    </source>
</reference>
<evidence type="ECO:0000259" key="7">
    <source>
        <dbReference type="Pfam" id="PF07637"/>
    </source>
</evidence>
<proteinExistence type="predicted"/>
<evidence type="ECO:0000313" key="8">
    <source>
        <dbReference type="EMBL" id="RBP43638.1"/>
    </source>
</evidence>
<dbReference type="InterPro" id="IPR013043">
    <property type="entry name" value="DUF1595"/>
</dbReference>
<feature type="domain" description="DUF1588" evidence="4">
    <location>
        <begin position="670"/>
        <end position="766"/>
    </location>
</feature>
<protein>
    <submittedName>
        <fullName evidence="8">Cytochrome c</fullName>
    </submittedName>
</protein>
<gene>
    <name evidence="8" type="ORF">DES53_10536</name>
</gene>
<dbReference type="OrthoDB" id="175242at2"/>
<dbReference type="Pfam" id="PF07631">
    <property type="entry name" value="PSD4"/>
    <property type="match status" value="1"/>
</dbReference>
<dbReference type="Pfam" id="PF07626">
    <property type="entry name" value="PSD3"/>
    <property type="match status" value="1"/>
</dbReference>
<evidence type="ECO:0000259" key="4">
    <source>
        <dbReference type="Pfam" id="PF07627"/>
    </source>
</evidence>
<dbReference type="AlphaFoldDB" id="A0A366HL27"/>
<evidence type="ECO:0000256" key="1">
    <source>
        <dbReference type="SAM" id="SignalP"/>
    </source>
</evidence>
<comment type="caution">
    <text evidence="8">The sequence shown here is derived from an EMBL/GenBank/DDBJ whole genome shotgun (WGS) entry which is preliminary data.</text>
</comment>
<dbReference type="EMBL" id="QNRR01000005">
    <property type="protein sequence ID" value="RBP43638.1"/>
    <property type="molecule type" value="Genomic_DNA"/>
</dbReference>
<organism evidence="8 9">
    <name type="scientific">Roseimicrobium gellanilyticum</name>
    <dbReference type="NCBI Taxonomy" id="748857"/>
    <lineage>
        <taxon>Bacteria</taxon>
        <taxon>Pseudomonadati</taxon>
        <taxon>Verrucomicrobiota</taxon>
        <taxon>Verrucomicrobiia</taxon>
        <taxon>Verrucomicrobiales</taxon>
        <taxon>Verrucomicrobiaceae</taxon>
        <taxon>Roseimicrobium</taxon>
    </lineage>
</organism>
<evidence type="ECO:0000259" key="6">
    <source>
        <dbReference type="Pfam" id="PF07635"/>
    </source>
</evidence>
<dbReference type="InterPro" id="IPR013042">
    <property type="entry name" value="DUF1592"/>
</dbReference>
<evidence type="ECO:0000259" key="5">
    <source>
        <dbReference type="Pfam" id="PF07631"/>
    </source>
</evidence>
<dbReference type="InterPro" id="IPR011429">
    <property type="entry name" value="Cyt_c_Planctomycete-type"/>
</dbReference>
<keyword evidence="9" id="KW-1185">Reference proteome</keyword>
<accession>A0A366HL27</accession>
<dbReference type="InterPro" id="IPR013039">
    <property type="entry name" value="DUF1588"/>
</dbReference>
<feature type="domain" description="DUF1587" evidence="3">
    <location>
        <begin position="120"/>
        <end position="183"/>
    </location>
</feature>
<dbReference type="RefSeq" id="WP_113959126.1">
    <property type="nucleotide sequence ID" value="NZ_QNRR01000005.1"/>
</dbReference>
<name>A0A366HL27_9BACT</name>
<feature type="chain" id="PRO_5017049954" evidence="1">
    <location>
        <begin position="22"/>
        <end position="879"/>
    </location>
</feature>
<feature type="domain" description="Cytochrome C Planctomycete-type" evidence="6">
    <location>
        <begin position="36"/>
        <end position="82"/>
    </location>
</feature>
<dbReference type="Proteomes" id="UP000253426">
    <property type="component" value="Unassembled WGS sequence"/>
</dbReference>
<evidence type="ECO:0000313" key="9">
    <source>
        <dbReference type="Proteomes" id="UP000253426"/>
    </source>
</evidence>
<dbReference type="Pfam" id="PF07635">
    <property type="entry name" value="PSCyt1"/>
    <property type="match status" value="1"/>
</dbReference>
<sequence length="879" mass="97898">MRLTVLAPFLFLSSLPAAQSAANPAPALKTFLEQHCVECHDAETKKGELDLTALSFQLDDAKALSAWVKVHDRVQSGEMPPAKKSRPAASETDPVLKSLATELRHADAAREQRDGRSRLRRLNRVEFENSIRDLLSMPALKVKDSLPEDGKSHGFDRLSGALDISFVHMESYLAAVDKALNAALCPTPEAPPTLKYRYKPWEPVHHKGTQCEGSVSQAVRNKTAIGLVGMKRDETFFADTPYHITDEEPKATAVGLFRHEDADYRTTMTKVQPYVTGWYKLRVSGYSFGWNGKQVVPTDRHGALGWGVYQKGEHHGTVDLPPNKAAVREVTAWLERGGGMNHPHDDFIRIIGASLENVRDYAHGPNKDVLGPMWNVPGIAVEWIEIEGPLHDQWPPASHRALFGDLPVKVWTPELGIPKPTQQIWPRGNPRSEPADIYGERGQHRPIVYVESKNPVTDAERLLRTFLRKAFRRPVLDAEVAEYTAKVKARLDAGAAFEDAMRTAYREALTSPEFLFIREPAGKLDDHALASRLSYFLWNTLPDEELSKLADEKKLSRPDVLLAQTKRMLTDKRSQRFVEDFLGQWLMLREIGATQPDRKMYPEFMPWLQDAMLLEARAYFTDLLKNDLGISTLVQSDFAYLNEPLARLYGIDGVRGWDIQRVTLPKHSPRGGFLTMAAVMKTTANGTTTSPVKRGAFVMEKVLGIVPSPPPADAGTVEPDTRGTTTIREQLDKHKRNATCAACHQKMDGYGFALESFDVMGGWREQYRAAGSAGDSKTRPVLHGRGIEYHAAAPVDCSGAMPDGRAFKDVNELRSILASQPERLAHAFASHLITYATGADISFADRDRVDSIVAKTRSSNYGVQSLLLEVIQSELFGMK</sequence>
<feature type="domain" description="DUF1595" evidence="7">
    <location>
        <begin position="459"/>
        <end position="519"/>
    </location>
</feature>
<dbReference type="Pfam" id="PF07624">
    <property type="entry name" value="PSD2"/>
    <property type="match status" value="1"/>
</dbReference>
<feature type="domain" description="DUF1592" evidence="5">
    <location>
        <begin position="524"/>
        <end position="651"/>
    </location>
</feature>
<evidence type="ECO:0000259" key="3">
    <source>
        <dbReference type="Pfam" id="PF07626"/>
    </source>
</evidence>
<dbReference type="InterPro" id="IPR013036">
    <property type="entry name" value="DUF1587"/>
</dbReference>
<dbReference type="Pfam" id="PF07637">
    <property type="entry name" value="PSD5"/>
    <property type="match status" value="1"/>
</dbReference>
<dbReference type="InterPro" id="IPR011478">
    <property type="entry name" value="DUF1585"/>
</dbReference>